<accession>A0AAE1AXT3</accession>
<reference evidence="2" key="1">
    <citation type="journal article" date="2023" name="G3 (Bethesda)">
        <title>A reference genome for the long-term kleptoplast-retaining sea slug Elysia crispata morphotype clarki.</title>
        <authorList>
            <person name="Eastman K.E."/>
            <person name="Pendleton A.L."/>
            <person name="Shaikh M.A."/>
            <person name="Suttiyut T."/>
            <person name="Ogas R."/>
            <person name="Tomko P."/>
            <person name="Gavelis G."/>
            <person name="Widhalm J.R."/>
            <person name="Wisecaver J.H."/>
        </authorList>
    </citation>
    <scope>NUCLEOTIDE SEQUENCE</scope>
    <source>
        <strain evidence="2">ECLA1</strain>
    </source>
</reference>
<name>A0AAE1AXT3_9GAST</name>
<dbReference type="GO" id="GO:0005044">
    <property type="term" value="F:scavenger receptor activity"/>
    <property type="evidence" value="ECO:0007669"/>
    <property type="project" value="InterPro"/>
</dbReference>
<evidence type="ECO:0000256" key="1">
    <source>
        <dbReference type="ARBA" id="ARBA00022536"/>
    </source>
</evidence>
<evidence type="ECO:0000313" key="2">
    <source>
        <dbReference type="EMBL" id="KAK3795276.1"/>
    </source>
</evidence>
<organism evidence="2 3">
    <name type="scientific">Elysia crispata</name>
    <name type="common">lettuce slug</name>
    <dbReference type="NCBI Taxonomy" id="231223"/>
    <lineage>
        <taxon>Eukaryota</taxon>
        <taxon>Metazoa</taxon>
        <taxon>Spiralia</taxon>
        <taxon>Lophotrochozoa</taxon>
        <taxon>Mollusca</taxon>
        <taxon>Gastropoda</taxon>
        <taxon>Heterobranchia</taxon>
        <taxon>Euthyneura</taxon>
        <taxon>Panpulmonata</taxon>
        <taxon>Sacoglossa</taxon>
        <taxon>Placobranchoidea</taxon>
        <taxon>Plakobranchidae</taxon>
        <taxon>Elysia</taxon>
    </lineage>
</organism>
<sequence length="134" mass="14305">MGGGRWEPRRGRLMRWWGCHGGGEGGGRWEPRRAELSECQTGRYGNQCKQSCSATCGGDNSCDRINGACIQGCDPGYLGTTCGIQCPTGKYGLNCSESCSPNCRGADNACNHEDGTCTNGCEDGYRGDRCDTGR</sequence>
<dbReference type="InterPro" id="IPR009030">
    <property type="entry name" value="Growth_fac_rcpt_cys_sf"/>
</dbReference>
<protein>
    <submittedName>
        <fullName evidence="2">Uncharacterized protein</fullName>
    </submittedName>
</protein>
<dbReference type="AlphaFoldDB" id="A0AAE1AXT3"/>
<dbReference type="PANTHER" id="PTHR24043">
    <property type="entry name" value="SCAVENGER RECEPTOR CLASS F"/>
    <property type="match status" value="1"/>
</dbReference>
<dbReference type="Proteomes" id="UP001283361">
    <property type="component" value="Unassembled WGS sequence"/>
</dbReference>
<gene>
    <name evidence="2" type="ORF">RRG08_055838</name>
</gene>
<keyword evidence="3" id="KW-1185">Reference proteome</keyword>
<comment type="caution">
    <text evidence="2">The sequence shown here is derived from an EMBL/GenBank/DDBJ whole genome shotgun (WGS) entry which is preliminary data.</text>
</comment>
<dbReference type="InterPro" id="IPR042635">
    <property type="entry name" value="MEGF10/SREC1/2-like"/>
</dbReference>
<dbReference type="EMBL" id="JAWDGP010001076">
    <property type="protein sequence ID" value="KAK3795276.1"/>
    <property type="molecule type" value="Genomic_DNA"/>
</dbReference>
<dbReference type="Gene3D" id="2.170.300.10">
    <property type="entry name" value="Tie2 ligand-binding domain superfamily"/>
    <property type="match status" value="1"/>
</dbReference>
<evidence type="ECO:0000313" key="3">
    <source>
        <dbReference type="Proteomes" id="UP001283361"/>
    </source>
</evidence>
<keyword evidence="1" id="KW-0245">EGF-like domain</keyword>
<proteinExistence type="predicted"/>
<dbReference type="PANTHER" id="PTHR24043:SF8">
    <property type="entry name" value="EGF-LIKE DOMAIN-CONTAINING PROTEIN"/>
    <property type="match status" value="1"/>
</dbReference>
<dbReference type="SUPFAM" id="SSF57184">
    <property type="entry name" value="Growth factor receptor domain"/>
    <property type="match status" value="1"/>
</dbReference>